<feature type="compositionally biased region" description="Acidic residues" evidence="1">
    <location>
        <begin position="77"/>
        <end position="96"/>
    </location>
</feature>
<dbReference type="InterPro" id="IPR012337">
    <property type="entry name" value="RNaseH-like_sf"/>
</dbReference>
<protein>
    <recommendedName>
        <fullName evidence="2">HAT C-terminal dimerisation domain-containing protein</fullName>
    </recommendedName>
</protein>
<feature type="region of interest" description="Disordered" evidence="1">
    <location>
        <begin position="112"/>
        <end position="178"/>
    </location>
</feature>
<feature type="compositionally biased region" description="Polar residues" evidence="1">
    <location>
        <begin position="113"/>
        <end position="135"/>
    </location>
</feature>
<comment type="caution">
    <text evidence="3">The sequence shown here is derived from an EMBL/GenBank/DDBJ whole genome shotgun (WGS) entry which is preliminary data.</text>
</comment>
<name>A0AAD6YV82_9AGAR</name>
<dbReference type="Pfam" id="PF05699">
    <property type="entry name" value="Dimer_Tnp_hAT"/>
    <property type="match status" value="1"/>
</dbReference>
<reference evidence="3" key="1">
    <citation type="submission" date="2023-03" db="EMBL/GenBank/DDBJ databases">
        <title>Massive genome expansion in bonnet fungi (Mycena s.s.) driven by repeated elements and novel gene families across ecological guilds.</title>
        <authorList>
            <consortium name="Lawrence Berkeley National Laboratory"/>
            <person name="Harder C.B."/>
            <person name="Miyauchi S."/>
            <person name="Viragh M."/>
            <person name="Kuo A."/>
            <person name="Thoen E."/>
            <person name="Andreopoulos B."/>
            <person name="Lu D."/>
            <person name="Skrede I."/>
            <person name="Drula E."/>
            <person name="Henrissat B."/>
            <person name="Morin E."/>
            <person name="Kohler A."/>
            <person name="Barry K."/>
            <person name="LaButti K."/>
            <person name="Morin E."/>
            <person name="Salamov A."/>
            <person name="Lipzen A."/>
            <person name="Mereny Z."/>
            <person name="Hegedus B."/>
            <person name="Baldrian P."/>
            <person name="Stursova M."/>
            <person name="Weitz H."/>
            <person name="Taylor A."/>
            <person name="Grigoriev I.V."/>
            <person name="Nagy L.G."/>
            <person name="Martin F."/>
            <person name="Kauserud H."/>
        </authorList>
    </citation>
    <scope>NUCLEOTIDE SEQUENCE</scope>
    <source>
        <strain evidence="3">9144</strain>
    </source>
</reference>
<dbReference type="SUPFAM" id="SSF53098">
    <property type="entry name" value="Ribonuclease H-like"/>
    <property type="match status" value="1"/>
</dbReference>
<dbReference type="GO" id="GO:0046983">
    <property type="term" value="F:protein dimerization activity"/>
    <property type="evidence" value="ECO:0007669"/>
    <property type="project" value="InterPro"/>
</dbReference>
<proteinExistence type="predicted"/>
<dbReference type="AlphaFoldDB" id="A0AAD6YV82"/>
<dbReference type="EMBL" id="JARJCW010000001">
    <property type="protein sequence ID" value="KAJ7230235.1"/>
    <property type="molecule type" value="Genomic_DNA"/>
</dbReference>
<feature type="compositionally biased region" description="Basic and acidic residues" evidence="1">
    <location>
        <begin position="154"/>
        <end position="166"/>
    </location>
</feature>
<dbReference type="Proteomes" id="UP001219525">
    <property type="component" value="Unassembled WGS sequence"/>
</dbReference>
<evidence type="ECO:0000256" key="1">
    <source>
        <dbReference type="SAM" id="MobiDB-lite"/>
    </source>
</evidence>
<evidence type="ECO:0000259" key="2">
    <source>
        <dbReference type="Pfam" id="PF05699"/>
    </source>
</evidence>
<evidence type="ECO:0000313" key="4">
    <source>
        <dbReference type="Proteomes" id="UP001219525"/>
    </source>
</evidence>
<organism evidence="3 4">
    <name type="scientific">Mycena pura</name>
    <dbReference type="NCBI Taxonomy" id="153505"/>
    <lineage>
        <taxon>Eukaryota</taxon>
        <taxon>Fungi</taxon>
        <taxon>Dikarya</taxon>
        <taxon>Basidiomycota</taxon>
        <taxon>Agaricomycotina</taxon>
        <taxon>Agaricomycetes</taxon>
        <taxon>Agaricomycetidae</taxon>
        <taxon>Agaricales</taxon>
        <taxon>Marasmiineae</taxon>
        <taxon>Mycenaceae</taxon>
        <taxon>Mycena</taxon>
    </lineage>
</organism>
<accession>A0AAD6YV82</accession>
<feature type="domain" description="HAT C-terminal dimerisation" evidence="2">
    <location>
        <begin position="1"/>
        <end position="47"/>
    </location>
</feature>
<gene>
    <name evidence="3" type="ORF">GGX14DRAFT_553717</name>
</gene>
<keyword evidence="4" id="KW-1185">Reference proteome</keyword>
<dbReference type="InterPro" id="IPR008906">
    <property type="entry name" value="HATC_C_dom"/>
</dbReference>
<feature type="region of interest" description="Disordered" evidence="1">
    <location>
        <begin position="63"/>
        <end position="96"/>
    </location>
</feature>
<sequence length="178" mass="19245">MAQDFLSAPATSVDIERAFSHGGGMVTKRRHALSAETIRANSLVASWTKEKLVPLAQVRAALASRQKRAKKQGTEGDVIDVESDSEHEGDGEDDAAVDAVAVATVDVIDVASRRQSTSSMSEDAQSQQVSHTPPSARQKRQEQRSALALARVPPAHDSEFMEEKNIEPPQNFGNLDDL</sequence>
<evidence type="ECO:0000313" key="3">
    <source>
        <dbReference type="EMBL" id="KAJ7230235.1"/>
    </source>
</evidence>